<organism evidence="4 5">
    <name type="scientific">Breznakiella homolactica</name>
    <dbReference type="NCBI Taxonomy" id="2798577"/>
    <lineage>
        <taxon>Bacteria</taxon>
        <taxon>Pseudomonadati</taxon>
        <taxon>Spirochaetota</taxon>
        <taxon>Spirochaetia</taxon>
        <taxon>Spirochaetales</taxon>
        <taxon>Breznakiellaceae</taxon>
        <taxon>Breznakiella</taxon>
    </lineage>
</organism>
<keyword evidence="3" id="KW-0732">Signal</keyword>
<dbReference type="Pfam" id="PF01547">
    <property type="entry name" value="SBP_bac_1"/>
    <property type="match status" value="1"/>
</dbReference>
<dbReference type="Proteomes" id="UP000595917">
    <property type="component" value="Chromosome"/>
</dbReference>
<keyword evidence="5" id="KW-1185">Reference proteome</keyword>
<dbReference type="InterPro" id="IPR050490">
    <property type="entry name" value="Bact_solute-bd_prot1"/>
</dbReference>
<dbReference type="PANTHER" id="PTHR43649">
    <property type="entry name" value="ARABINOSE-BINDING PROTEIN-RELATED"/>
    <property type="match status" value="1"/>
</dbReference>
<dbReference type="KEGG" id="bhc:JFL75_17075"/>
<comment type="similarity">
    <text evidence="2">Belongs to the bacterial solute-binding protein 1 family.</text>
</comment>
<dbReference type="RefSeq" id="WP_215625928.1">
    <property type="nucleotide sequence ID" value="NZ_CP067089.2"/>
</dbReference>
<comment type="subcellular location">
    <subcellularLocation>
        <location evidence="1">Periplasm</location>
    </subcellularLocation>
</comment>
<sequence length="443" mass="48592">MKKSVLLSLIMAVGLIVPMVFAGGTSDASKASSQPKSGTLKIWSMLTQTERAAEFENLALMYEAANPGVKVEITVMPWTGAMDKVVSSIMAGNPPDITVCGNGWPQTLAGTGGIMELSKLIDAIGGKQSFLGTSLNLGTYEDGYYAIPLYVTPYVTYYRESWLKEAGITKLPATWEEYYDMCKAVTNPAKNRYGFGIPLGDLHGWKTIWTLLQSNGVDLINVDAKGNWYVDVNAADRAAIIEVYNYLFRLIRDCSPAGTVSYTQTNVRELVAQGTIMSRIDTPEIYYNVRAMDPEHLDDVSFFSFPGRKTVGSGLGWVGLNVLTKGNTDLASDFIRFIFEGNRMVDFYTSYPYAMFPAKSDMFENRDYQAKLPDEIKILVPDMALEILDHATGLLQANGPFPGAGEAESRSVLGNPLSNMLIRGISAEQAADQLIAELKSLIE</sequence>
<feature type="signal peptide" evidence="3">
    <location>
        <begin position="1"/>
        <end position="22"/>
    </location>
</feature>
<gene>
    <name evidence="4" type="ORF">JFL75_17075</name>
</gene>
<dbReference type="PANTHER" id="PTHR43649:SF12">
    <property type="entry name" value="DIACETYLCHITOBIOSE BINDING PROTEIN DASA"/>
    <property type="match status" value="1"/>
</dbReference>
<evidence type="ECO:0000256" key="3">
    <source>
        <dbReference type="SAM" id="SignalP"/>
    </source>
</evidence>
<evidence type="ECO:0000256" key="1">
    <source>
        <dbReference type="ARBA" id="ARBA00004418"/>
    </source>
</evidence>
<dbReference type="CDD" id="cd13585">
    <property type="entry name" value="PBP2_TMBP_like"/>
    <property type="match status" value="1"/>
</dbReference>
<dbReference type="GO" id="GO:0042597">
    <property type="term" value="C:periplasmic space"/>
    <property type="evidence" value="ECO:0007669"/>
    <property type="project" value="UniProtKB-SubCell"/>
</dbReference>
<dbReference type="EMBL" id="CP067089">
    <property type="protein sequence ID" value="QQO08622.1"/>
    <property type="molecule type" value="Genomic_DNA"/>
</dbReference>
<dbReference type="Gene3D" id="3.40.190.10">
    <property type="entry name" value="Periplasmic binding protein-like II"/>
    <property type="match status" value="1"/>
</dbReference>
<accession>A0A7T7XLS1</accession>
<reference evidence="4" key="1">
    <citation type="submission" date="2021-01" db="EMBL/GenBank/DDBJ databases">
        <title>Description of Breznakiella homolactica.</title>
        <authorList>
            <person name="Song Y."/>
            <person name="Brune A."/>
        </authorList>
    </citation>
    <scope>NUCLEOTIDE SEQUENCE</scope>
    <source>
        <strain evidence="4">RmG30</strain>
    </source>
</reference>
<feature type="chain" id="PRO_5031327287" evidence="3">
    <location>
        <begin position="23"/>
        <end position="443"/>
    </location>
</feature>
<dbReference type="InterPro" id="IPR006059">
    <property type="entry name" value="SBP"/>
</dbReference>
<dbReference type="SUPFAM" id="SSF53850">
    <property type="entry name" value="Periplasmic binding protein-like II"/>
    <property type="match status" value="1"/>
</dbReference>
<name>A0A7T7XLS1_9SPIR</name>
<evidence type="ECO:0000313" key="5">
    <source>
        <dbReference type="Proteomes" id="UP000595917"/>
    </source>
</evidence>
<evidence type="ECO:0000313" key="4">
    <source>
        <dbReference type="EMBL" id="QQO08622.1"/>
    </source>
</evidence>
<protein>
    <submittedName>
        <fullName evidence="4">Sugar ABC transporter substrate-binding protein</fullName>
    </submittedName>
</protein>
<proteinExistence type="inferred from homology"/>
<dbReference type="AlphaFoldDB" id="A0A7T7XLS1"/>
<evidence type="ECO:0000256" key="2">
    <source>
        <dbReference type="ARBA" id="ARBA00008520"/>
    </source>
</evidence>